<accession>A0ABV3LCF5</accession>
<organism evidence="1 2">
    <name type="scientific">Meridianimarinicoccus marinus</name>
    <dbReference type="NCBI Taxonomy" id="3231483"/>
    <lineage>
        <taxon>Bacteria</taxon>
        <taxon>Pseudomonadati</taxon>
        <taxon>Pseudomonadota</taxon>
        <taxon>Alphaproteobacteria</taxon>
        <taxon>Rhodobacterales</taxon>
        <taxon>Paracoccaceae</taxon>
        <taxon>Meridianimarinicoccus</taxon>
    </lineage>
</organism>
<dbReference type="Proteomes" id="UP001553161">
    <property type="component" value="Unassembled WGS sequence"/>
</dbReference>
<sequence>MADNHNIRKIGAAALLGASVVIIPVGCDMVPTGSGEATSSAQDAAYQKALQSKSAADVTGFIEAYKGSSQSADLLNAMPAATLANVPRSSVLGLSSSVQRRLDYWVQNMFGLTKVGESSDGSNGRSGS</sequence>
<comment type="caution">
    <text evidence="1">The sequence shown here is derived from an EMBL/GenBank/DDBJ whole genome shotgun (WGS) entry which is preliminary data.</text>
</comment>
<protein>
    <submittedName>
        <fullName evidence="1">Uncharacterized protein</fullName>
    </submittedName>
</protein>
<evidence type="ECO:0000313" key="2">
    <source>
        <dbReference type="Proteomes" id="UP001553161"/>
    </source>
</evidence>
<gene>
    <name evidence="1" type="ORF">AB0T83_15175</name>
</gene>
<proteinExistence type="predicted"/>
<reference evidence="1 2" key="1">
    <citation type="submission" date="2024-07" db="EMBL/GenBank/DDBJ databases">
        <authorList>
            <person name="Kang M."/>
        </authorList>
    </citation>
    <scope>NUCLEOTIDE SEQUENCE [LARGE SCALE GENOMIC DNA]</scope>
    <source>
        <strain evidence="1 2">DFM31</strain>
    </source>
</reference>
<keyword evidence="2" id="KW-1185">Reference proteome</keyword>
<name>A0ABV3LCF5_9RHOB</name>
<evidence type="ECO:0000313" key="1">
    <source>
        <dbReference type="EMBL" id="MEV8468118.1"/>
    </source>
</evidence>
<dbReference type="RefSeq" id="WP_366194072.1">
    <property type="nucleotide sequence ID" value="NZ_JBFBVU010000022.1"/>
</dbReference>
<dbReference type="EMBL" id="JBFBVU010000022">
    <property type="protein sequence ID" value="MEV8468118.1"/>
    <property type="molecule type" value="Genomic_DNA"/>
</dbReference>